<accession>A0ABY2KIK2</accession>
<reference evidence="2 3" key="1">
    <citation type="submission" date="2018-11" db="EMBL/GenBank/DDBJ databases">
        <title>Tabrizicola sp. isolated from sediment of alpine lake.</title>
        <authorList>
            <person name="Liu Z."/>
        </authorList>
    </citation>
    <scope>NUCLEOTIDE SEQUENCE [LARGE SCALE GENOMIC DNA]</scope>
    <source>
        <strain evidence="2 3">DRYC-M-16</strain>
    </source>
</reference>
<dbReference type="EMBL" id="RPEM01000016">
    <property type="protein sequence ID" value="TGD41701.1"/>
    <property type="molecule type" value="Genomic_DNA"/>
</dbReference>
<proteinExistence type="predicted"/>
<dbReference type="RefSeq" id="WP_135433570.1">
    <property type="nucleotide sequence ID" value="NZ_RPEM01000016.1"/>
</dbReference>
<protein>
    <recommendedName>
        <fullName evidence="4">Molecular chaperone TorD</fullName>
    </recommendedName>
</protein>
<evidence type="ECO:0000313" key="2">
    <source>
        <dbReference type="EMBL" id="TGD41701.1"/>
    </source>
</evidence>
<dbReference type="InterPro" id="IPR050289">
    <property type="entry name" value="TorD/DmsD_chaperones"/>
</dbReference>
<evidence type="ECO:0000256" key="1">
    <source>
        <dbReference type="ARBA" id="ARBA00023186"/>
    </source>
</evidence>
<name>A0ABY2KIK2_9RHOB</name>
<dbReference type="Pfam" id="PF02613">
    <property type="entry name" value="Nitrate_red_del"/>
    <property type="match status" value="1"/>
</dbReference>
<sequence>MHRDTALLAFSKRDFWLCMARAFAPPATGTDYLEAFQNALPDDLEAIADEIGLHLGAEIADLRGSAATLGDPMELQKLYAALFLTPPTPVMINTGFYLDGGIMGDSESGMSESYARHGFERHQHFRDLNDTPGVQAEFLALLFEKAGEKGRAGDDIEARAHLAQAEAFLSDYVCRWITPFLRDLETVSRDHGVNAVYAHLARLIWLAAEGSVAAPEVVEIKAGMASLPTGSSRGIGALTAEDLAEIAFRLQRDGLTWDHVAQNDGWDDAVFAARCARDESVEAVH</sequence>
<keyword evidence="3" id="KW-1185">Reference proteome</keyword>
<dbReference type="InterPro" id="IPR036411">
    <property type="entry name" value="TorD-like_sf"/>
</dbReference>
<dbReference type="InterPro" id="IPR020945">
    <property type="entry name" value="DMSO/NO3_reduct_chaperone"/>
</dbReference>
<evidence type="ECO:0008006" key="4">
    <source>
        <dbReference type="Google" id="ProtNLM"/>
    </source>
</evidence>
<comment type="caution">
    <text evidence="2">The sequence shown here is derived from an EMBL/GenBank/DDBJ whole genome shotgun (WGS) entry which is preliminary data.</text>
</comment>
<organism evidence="2 3">
    <name type="scientific">Pseudotabrizicola sediminis</name>
    <dbReference type="NCBI Taxonomy" id="2486418"/>
    <lineage>
        <taxon>Bacteria</taxon>
        <taxon>Pseudomonadati</taxon>
        <taxon>Pseudomonadota</taxon>
        <taxon>Alphaproteobacteria</taxon>
        <taxon>Rhodobacterales</taxon>
        <taxon>Paracoccaceae</taxon>
        <taxon>Pseudotabrizicola</taxon>
    </lineage>
</organism>
<dbReference type="SUPFAM" id="SSF89155">
    <property type="entry name" value="TorD-like"/>
    <property type="match status" value="1"/>
</dbReference>
<dbReference type="PANTHER" id="PTHR34227:SF1">
    <property type="entry name" value="DIMETHYL SULFOXIDE REDUCTASE CHAPERONE-RELATED"/>
    <property type="match status" value="1"/>
</dbReference>
<dbReference type="PANTHER" id="PTHR34227">
    <property type="entry name" value="CHAPERONE PROTEIN YCDY"/>
    <property type="match status" value="1"/>
</dbReference>
<evidence type="ECO:0000313" key="3">
    <source>
        <dbReference type="Proteomes" id="UP000297741"/>
    </source>
</evidence>
<dbReference type="Gene3D" id="1.10.3480.10">
    <property type="entry name" value="TorD-like"/>
    <property type="match status" value="1"/>
</dbReference>
<keyword evidence="1" id="KW-0143">Chaperone</keyword>
<gene>
    <name evidence="2" type="ORF">EEB11_17525</name>
</gene>
<dbReference type="Proteomes" id="UP000297741">
    <property type="component" value="Unassembled WGS sequence"/>
</dbReference>